<dbReference type="FunFam" id="3.30.565.10:FF:000006">
    <property type="entry name" value="Sensor histidine kinase WalK"/>
    <property type="match status" value="1"/>
</dbReference>
<reference evidence="10" key="1">
    <citation type="submission" date="2020-08" db="EMBL/GenBank/DDBJ databases">
        <title>Genomic Encyclopedia of Type Strains, Phase III (KMG-III): the genomes of soil and plant-associated and newly described type strains.</title>
        <authorList>
            <person name="Whitman W."/>
        </authorList>
    </citation>
    <scope>NUCLEOTIDE SEQUENCE [LARGE SCALE GENOMIC DNA]</scope>
    <source>
        <strain evidence="10">CECT 8628</strain>
    </source>
</reference>
<evidence type="ECO:0000256" key="3">
    <source>
        <dbReference type="ARBA" id="ARBA00022553"/>
    </source>
</evidence>
<dbReference type="InterPro" id="IPR058544">
    <property type="entry name" value="ETR1_N"/>
</dbReference>
<dbReference type="Pfam" id="PF02518">
    <property type="entry name" value="HATPase_c"/>
    <property type="match status" value="1"/>
</dbReference>
<dbReference type="SUPFAM" id="SSF47384">
    <property type="entry name" value="Homodimeric domain of signal transducing histidine kinase"/>
    <property type="match status" value="1"/>
</dbReference>
<dbReference type="Pfam" id="PF25487">
    <property type="entry name" value="ETR1_N"/>
    <property type="match status" value="1"/>
</dbReference>
<organism evidence="10 11">
    <name type="scientific">Mucilaginibacter gotjawali</name>
    <dbReference type="NCBI Taxonomy" id="1550579"/>
    <lineage>
        <taxon>Bacteria</taxon>
        <taxon>Pseudomonadati</taxon>
        <taxon>Bacteroidota</taxon>
        <taxon>Sphingobacteriia</taxon>
        <taxon>Sphingobacteriales</taxon>
        <taxon>Sphingobacteriaceae</taxon>
        <taxon>Mucilaginibacter</taxon>
    </lineage>
</organism>
<evidence type="ECO:0000256" key="2">
    <source>
        <dbReference type="ARBA" id="ARBA00012438"/>
    </source>
</evidence>
<dbReference type="InterPro" id="IPR004358">
    <property type="entry name" value="Sig_transdc_His_kin-like_C"/>
</dbReference>
<keyword evidence="5" id="KW-0418">Kinase</keyword>
<dbReference type="CDD" id="cd00082">
    <property type="entry name" value="HisKA"/>
    <property type="match status" value="1"/>
</dbReference>
<dbReference type="SMART" id="SM00388">
    <property type="entry name" value="HisKA"/>
    <property type="match status" value="1"/>
</dbReference>
<sequence length="430" mass="48896">MHIFDAFIGKSNKAKMINKGNKPLPGTHLVCDSLCHSGNNAGLHTNASLFNQVKDFFTKILSTSDWPARWHCGTWSDFHGWLYILSDLSIWAAYFAIPVLLYRIVHKRRDLPFLKIFWLFIAFILLCGTTHLLDAMIFWWPAYRLSALIKLATGLVSIVTVFALYKIVPLINNLRTLAQLEAQIDERKKAEQEARHQQVLKQATEELMAKKDEFMSIASHELKTPITSVKASLQLLQRMAAKDEALQQTLPFVNKAAKQVDKLTDIIHDLLDVTRIQAGKLELNRTEFNLADLVKECVEQCEPERYDKKIKITGDEQILVNADRNRIEQVIINLLTNALKYSPKDDKITISIERQDNSLVKVSVKDNGIGIPGDKIENIFDRFYRVENNSPHLSGLGLGLYISSEIIKRHGREIGVESAPGKGSDFWFTL</sequence>
<evidence type="ECO:0000256" key="5">
    <source>
        <dbReference type="ARBA" id="ARBA00022777"/>
    </source>
</evidence>
<evidence type="ECO:0000259" key="9">
    <source>
        <dbReference type="PROSITE" id="PS50109"/>
    </source>
</evidence>
<feature type="transmembrane region" description="Helical" evidence="8">
    <location>
        <begin position="116"/>
        <end position="141"/>
    </location>
</feature>
<dbReference type="InterPro" id="IPR050736">
    <property type="entry name" value="Sensor_HK_Regulatory"/>
</dbReference>
<dbReference type="OrthoDB" id="1522284at2"/>
<feature type="transmembrane region" description="Helical" evidence="8">
    <location>
        <begin position="80"/>
        <end position="104"/>
    </location>
</feature>
<keyword evidence="6" id="KW-0902">Two-component regulatory system</keyword>
<evidence type="ECO:0000256" key="6">
    <source>
        <dbReference type="ARBA" id="ARBA00023012"/>
    </source>
</evidence>
<keyword evidence="4" id="KW-0808">Transferase</keyword>
<keyword evidence="8" id="KW-0472">Membrane</keyword>
<dbReference type="AlphaFoldDB" id="A0A839SBW8"/>
<feature type="coiled-coil region" evidence="7">
    <location>
        <begin position="173"/>
        <end position="213"/>
    </location>
</feature>
<keyword evidence="8" id="KW-0812">Transmembrane</keyword>
<dbReference type="InterPro" id="IPR036890">
    <property type="entry name" value="HATPase_C_sf"/>
</dbReference>
<dbReference type="InterPro" id="IPR036097">
    <property type="entry name" value="HisK_dim/P_sf"/>
</dbReference>
<dbReference type="Gene3D" id="1.10.287.130">
    <property type="match status" value="1"/>
</dbReference>
<dbReference type="Gene3D" id="3.30.565.10">
    <property type="entry name" value="Histidine kinase-like ATPase, C-terminal domain"/>
    <property type="match status" value="1"/>
</dbReference>
<evidence type="ECO:0000256" key="1">
    <source>
        <dbReference type="ARBA" id="ARBA00000085"/>
    </source>
</evidence>
<keyword evidence="7" id="KW-0175">Coiled coil</keyword>
<evidence type="ECO:0000256" key="7">
    <source>
        <dbReference type="SAM" id="Coils"/>
    </source>
</evidence>
<dbReference type="SUPFAM" id="SSF55874">
    <property type="entry name" value="ATPase domain of HSP90 chaperone/DNA topoisomerase II/histidine kinase"/>
    <property type="match status" value="1"/>
</dbReference>
<comment type="catalytic activity">
    <reaction evidence="1">
        <text>ATP + protein L-histidine = ADP + protein N-phospho-L-histidine.</text>
        <dbReference type="EC" id="2.7.13.3"/>
    </reaction>
</comment>
<dbReference type="RefSeq" id="WP_096356300.1">
    <property type="nucleotide sequence ID" value="NZ_AP017313.1"/>
</dbReference>
<dbReference type="InterPro" id="IPR003594">
    <property type="entry name" value="HATPase_dom"/>
</dbReference>
<feature type="transmembrane region" description="Helical" evidence="8">
    <location>
        <begin position="147"/>
        <end position="165"/>
    </location>
</feature>
<keyword evidence="8" id="KW-1133">Transmembrane helix</keyword>
<evidence type="ECO:0000313" key="11">
    <source>
        <dbReference type="Proteomes" id="UP000539265"/>
    </source>
</evidence>
<dbReference type="PANTHER" id="PTHR43711:SF31">
    <property type="entry name" value="HISTIDINE KINASE"/>
    <property type="match status" value="1"/>
</dbReference>
<protein>
    <recommendedName>
        <fullName evidence="2">histidine kinase</fullName>
        <ecNumber evidence="2">2.7.13.3</ecNumber>
    </recommendedName>
</protein>
<name>A0A839SBW8_9SPHI</name>
<accession>A0A839SBW8</accession>
<dbReference type="Pfam" id="PF00512">
    <property type="entry name" value="HisKA"/>
    <property type="match status" value="1"/>
</dbReference>
<dbReference type="EMBL" id="JACHWX010000002">
    <property type="protein sequence ID" value="MBB3054812.1"/>
    <property type="molecule type" value="Genomic_DNA"/>
</dbReference>
<dbReference type="InterPro" id="IPR005467">
    <property type="entry name" value="His_kinase_dom"/>
</dbReference>
<dbReference type="GO" id="GO:0000155">
    <property type="term" value="F:phosphorelay sensor kinase activity"/>
    <property type="evidence" value="ECO:0007669"/>
    <property type="project" value="InterPro"/>
</dbReference>
<dbReference type="EC" id="2.7.13.3" evidence="2"/>
<gene>
    <name evidence="10" type="ORF">FHS11_001222</name>
</gene>
<dbReference type="InterPro" id="IPR003661">
    <property type="entry name" value="HisK_dim/P_dom"/>
</dbReference>
<dbReference type="PROSITE" id="PS50109">
    <property type="entry name" value="HIS_KIN"/>
    <property type="match status" value="1"/>
</dbReference>
<evidence type="ECO:0000313" key="10">
    <source>
        <dbReference type="EMBL" id="MBB3054812.1"/>
    </source>
</evidence>
<dbReference type="PRINTS" id="PR00344">
    <property type="entry name" value="BCTRLSENSOR"/>
</dbReference>
<feature type="domain" description="Histidine kinase" evidence="9">
    <location>
        <begin position="217"/>
        <end position="430"/>
    </location>
</feature>
<evidence type="ECO:0000256" key="8">
    <source>
        <dbReference type="SAM" id="Phobius"/>
    </source>
</evidence>
<evidence type="ECO:0000256" key="4">
    <source>
        <dbReference type="ARBA" id="ARBA00022679"/>
    </source>
</evidence>
<dbReference type="Proteomes" id="UP000539265">
    <property type="component" value="Unassembled WGS sequence"/>
</dbReference>
<dbReference type="CDD" id="cd00075">
    <property type="entry name" value="HATPase"/>
    <property type="match status" value="1"/>
</dbReference>
<dbReference type="PANTHER" id="PTHR43711">
    <property type="entry name" value="TWO-COMPONENT HISTIDINE KINASE"/>
    <property type="match status" value="1"/>
</dbReference>
<keyword evidence="11" id="KW-1185">Reference proteome</keyword>
<proteinExistence type="predicted"/>
<dbReference type="SMART" id="SM00387">
    <property type="entry name" value="HATPase_c"/>
    <property type="match status" value="1"/>
</dbReference>
<comment type="caution">
    <text evidence="10">The sequence shown here is derived from an EMBL/GenBank/DDBJ whole genome shotgun (WGS) entry which is preliminary data.</text>
</comment>
<keyword evidence="3" id="KW-0597">Phosphoprotein</keyword>